<accession>A0A645HPH2</accession>
<evidence type="ECO:0000313" key="1">
    <source>
        <dbReference type="EMBL" id="MPN38024.1"/>
    </source>
</evidence>
<name>A0A645HPH2_9ZZZZ</name>
<dbReference type="EMBL" id="VSSQ01093009">
    <property type="protein sequence ID" value="MPN38024.1"/>
    <property type="molecule type" value="Genomic_DNA"/>
</dbReference>
<reference evidence="1" key="1">
    <citation type="submission" date="2019-08" db="EMBL/GenBank/DDBJ databases">
        <authorList>
            <person name="Kucharzyk K."/>
            <person name="Murdoch R.W."/>
            <person name="Higgins S."/>
            <person name="Loffler F."/>
        </authorList>
    </citation>
    <scope>NUCLEOTIDE SEQUENCE</scope>
</reference>
<gene>
    <name evidence="1" type="ORF">SDC9_185547</name>
</gene>
<dbReference type="AlphaFoldDB" id="A0A645HPH2"/>
<sequence length="88" mass="9090">MADIGVFGFEPITVAFPGNIIIADTDGKAVVADSDNLVVGIDDAGSHLGVRVLAAHGREDGYAHEILVPTDVILTLGHIGSPCRAEIL</sequence>
<comment type="caution">
    <text evidence="1">The sequence shown here is derived from an EMBL/GenBank/DDBJ whole genome shotgun (WGS) entry which is preliminary data.</text>
</comment>
<protein>
    <submittedName>
        <fullName evidence="1">Uncharacterized protein</fullName>
    </submittedName>
</protein>
<proteinExistence type="predicted"/>
<organism evidence="1">
    <name type="scientific">bioreactor metagenome</name>
    <dbReference type="NCBI Taxonomy" id="1076179"/>
    <lineage>
        <taxon>unclassified sequences</taxon>
        <taxon>metagenomes</taxon>
        <taxon>ecological metagenomes</taxon>
    </lineage>
</organism>